<dbReference type="AlphaFoldDB" id="A0A1E3H8W0"/>
<accession>A0A1E3H8W0</accession>
<comment type="caution">
    <text evidence="1">The sequence shown here is derived from an EMBL/GenBank/DDBJ whole genome shotgun (WGS) entry which is preliminary data.</text>
</comment>
<gene>
    <name evidence="1" type="ORF">A6302_00763</name>
</gene>
<dbReference type="EMBL" id="MCRJ01000011">
    <property type="protein sequence ID" value="ODN71931.1"/>
    <property type="molecule type" value="Genomic_DNA"/>
</dbReference>
<reference evidence="1 2" key="1">
    <citation type="submission" date="2016-07" db="EMBL/GenBank/DDBJ databases">
        <title>Draft Genome Sequence of Methylobrevis pamukkalensis PK2.</title>
        <authorList>
            <person name="Vasilenko O.V."/>
            <person name="Doronina N.V."/>
            <person name="Shmareva M.N."/>
            <person name="Tarlachkov S.V."/>
            <person name="Mustakhimov I."/>
            <person name="Trotsenko Y.A."/>
        </authorList>
    </citation>
    <scope>NUCLEOTIDE SEQUENCE [LARGE SCALE GENOMIC DNA]</scope>
    <source>
        <strain evidence="1 2">PK2</strain>
    </source>
</reference>
<evidence type="ECO:0000313" key="1">
    <source>
        <dbReference type="EMBL" id="ODN71931.1"/>
    </source>
</evidence>
<organism evidence="1 2">
    <name type="scientific">Methylobrevis pamukkalensis</name>
    <dbReference type="NCBI Taxonomy" id="1439726"/>
    <lineage>
        <taxon>Bacteria</taxon>
        <taxon>Pseudomonadati</taxon>
        <taxon>Pseudomonadota</taxon>
        <taxon>Alphaproteobacteria</taxon>
        <taxon>Hyphomicrobiales</taxon>
        <taxon>Pleomorphomonadaceae</taxon>
        <taxon>Methylobrevis</taxon>
    </lineage>
</organism>
<keyword evidence="2" id="KW-1185">Reference proteome</keyword>
<name>A0A1E3H8W0_9HYPH</name>
<proteinExistence type="predicted"/>
<evidence type="ECO:0000313" key="2">
    <source>
        <dbReference type="Proteomes" id="UP000094622"/>
    </source>
</evidence>
<sequence>MAIVNPSRIVFTGASARAFSLIEDGMRSGLEEALVEALRRNTAIETRPWDQDLVVAGLLADALGRLDREVFALPAAVRQAAATP</sequence>
<protein>
    <submittedName>
        <fullName evidence="1">Uncharacterized protein</fullName>
    </submittedName>
</protein>
<dbReference type="Proteomes" id="UP000094622">
    <property type="component" value="Unassembled WGS sequence"/>
</dbReference>